<dbReference type="GeneID" id="18927902"/>
<evidence type="ECO:0000259" key="11">
    <source>
        <dbReference type="PROSITE" id="PS50850"/>
    </source>
</evidence>
<feature type="transmembrane region" description="Helical" evidence="10">
    <location>
        <begin position="318"/>
        <end position="338"/>
    </location>
</feature>
<dbReference type="InterPro" id="IPR005829">
    <property type="entry name" value="Sugar_transporter_CS"/>
</dbReference>
<evidence type="ECO:0000256" key="6">
    <source>
        <dbReference type="ARBA" id="ARBA00023136"/>
    </source>
</evidence>
<accession>F4S8X9</accession>
<dbReference type="OrthoDB" id="2544694at2759"/>
<feature type="transmembrane region" description="Helical" evidence="10">
    <location>
        <begin position="450"/>
        <end position="471"/>
    </location>
</feature>
<proteinExistence type="inferred from homology"/>
<evidence type="ECO:0000256" key="1">
    <source>
        <dbReference type="ARBA" id="ARBA00004141"/>
    </source>
</evidence>
<dbReference type="GO" id="GO:0005351">
    <property type="term" value="F:carbohydrate:proton symporter activity"/>
    <property type="evidence" value="ECO:0007669"/>
    <property type="project" value="TreeGrafter"/>
</dbReference>
<sequence length="533" mass="58220">MLGLNFSAPYCGLEGKNLNRAVAFLSGMGFLLFGYDQGVMGGLLTLPAFVKVFPEMDTISSHLSEQQKSKNSTLQGAAIALYEIGCMMGALSCLYFGDKFGRRKVIFAGATVMVVGTILQTTSFSLAQLIVGRIVTGYGNGFITASVPVWQSECSRACDRGKLVMLEGTLITAGIMISYWVDLAFYFTGESSASWRAPIALQVVFAVIIMSSVMSLPESPRWLVRKGQIEEARQVFAALDGVSKDDPSVTKIIKSVEESLIGSENPHMLDVFKMGKTRNFHRATLGFVSQCFQQISGINLITYYAATIYENYLHLSPILSRVLAACTGTEFFLASWIGVYTIERFGRRKLMLFGAVGMCLSMAVLAVAAWAIQPHVGLNSASAAIAATVFLFVYNSFFGIGWLGMSWLYSAEIPPLSTRAASTGISTASNWIFNFLIVLITPISFQNIGWRTYIIFAAINAFIVPVVYIFFPETAGRSLEDLDAIFAKSGWLNVVHNARPSVTPLESSLKIKDSENTSETSNEKPLEKDGLEQ</sequence>
<dbReference type="AlphaFoldDB" id="F4S8X9"/>
<evidence type="ECO:0000256" key="4">
    <source>
        <dbReference type="ARBA" id="ARBA00022692"/>
    </source>
</evidence>
<dbReference type="VEuPathDB" id="FungiDB:MELLADRAFT_40556"/>
<feature type="transmembrane region" description="Helical" evidence="10">
    <location>
        <begin position="384"/>
        <end position="409"/>
    </location>
</feature>
<feature type="compositionally biased region" description="Basic and acidic residues" evidence="9">
    <location>
        <begin position="509"/>
        <end position="533"/>
    </location>
</feature>
<keyword evidence="13" id="KW-1185">Reference proteome</keyword>
<keyword evidence="6 10" id="KW-0472">Membrane</keyword>
<keyword evidence="4 10" id="KW-0812">Transmembrane</keyword>
<dbReference type="HOGENOM" id="CLU_001265_30_3_1"/>
<feature type="transmembrane region" description="Helical" evidence="10">
    <location>
        <begin position="163"/>
        <end position="187"/>
    </location>
</feature>
<feature type="transmembrane region" description="Helical" evidence="10">
    <location>
        <begin position="21"/>
        <end position="54"/>
    </location>
</feature>
<dbReference type="InParanoid" id="F4S8X9"/>
<dbReference type="PRINTS" id="PR00171">
    <property type="entry name" value="SUGRTRNSPORT"/>
</dbReference>
<dbReference type="InterPro" id="IPR005828">
    <property type="entry name" value="MFS_sugar_transport-like"/>
</dbReference>
<name>F4S8X9_MELLP</name>
<dbReference type="PROSITE" id="PS00216">
    <property type="entry name" value="SUGAR_TRANSPORT_1"/>
    <property type="match status" value="1"/>
</dbReference>
<evidence type="ECO:0000256" key="2">
    <source>
        <dbReference type="ARBA" id="ARBA00010992"/>
    </source>
</evidence>
<feature type="transmembrane region" description="Helical" evidence="10">
    <location>
        <begin position="130"/>
        <end position="151"/>
    </location>
</feature>
<dbReference type="InterPro" id="IPR036259">
    <property type="entry name" value="MFS_trans_sf"/>
</dbReference>
<dbReference type="InterPro" id="IPR003663">
    <property type="entry name" value="Sugar/inositol_transpt"/>
</dbReference>
<feature type="domain" description="Major facilitator superfamily (MFS) profile" evidence="11">
    <location>
        <begin position="22"/>
        <end position="475"/>
    </location>
</feature>
<keyword evidence="5 10" id="KW-1133">Transmembrane helix</keyword>
<dbReference type="InterPro" id="IPR020846">
    <property type="entry name" value="MFS_dom"/>
</dbReference>
<evidence type="ECO:0000256" key="9">
    <source>
        <dbReference type="SAM" id="MobiDB-lite"/>
    </source>
</evidence>
<dbReference type="Gene3D" id="1.20.1250.20">
    <property type="entry name" value="MFS general substrate transporter like domains"/>
    <property type="match status" value="1"/>
</dbReference>
<dbReference type="Pfam" id="PF00083">
    <property type="entry name" value="Sugar_tr"/>
    <property type="match status" value="1"/>
</dbReference>
<dbReference type="PANTHER" id="PTHR48022:SF68">
    <property type="entry name" value="MAJOR FACILITATOR SUPERFAMILY (MFS) PROFILE DOMAIN-CONTAINING PROTEIN-RELATED"/>
    <property type="match status" value="1"/>
</dbReference>
<evidence type="ECO:0000256" key="8">
    <source>
        <dbReference type="RuleBase" id="RU003346"/>
    </source>
</evidence>
<reference evidence="13" key="1">
    <citation type="journal article" date="2011" name="Proc. Natl. Acad. Sci. U.S.A.">
        <title>Obligate biotrophy features unraveled by the genomic analysis of rust fungi.</title>
        <authorList>
            <person name="Duplessis S."/>
            <person name="Cuomo C.A."/>
            <person name="Lin Y.-C."/>
            <person name="Aerts A."/>
            <person name="Tisserant E."/>
            <person name="Veneault-Fourrey C."/>
            <person name="Joly D.L."/>
            <person name="Hacquard S."/>
            <person name="Amselem J."/>
            <person name="Cantarel B.L."/>
            <person name="Chiu R."/>
            <person name="Coutinho P.M."/>
            <person name="Feau N."/>
            <person name="Field M."/>
            <person name="Frey P."/>
            <person name="Gelhaye E."/>
            <person name="Goldberg J."/>
            <person name="Grabherr M.G."/>
            <person name="Kodira C.D."/>
            <person name="Kohler A."/>
            <person name="Kuees U."/>
            <person name="Lindquist E.A."/>
            <person name="Lucas S.M."/>
            <person name="Mago R."/>
            <person name="Mauceli E."/>
            <person name="Morin E."/>
            <person name="Murat C."/>
            <person name="Pangilinan J.L."/>
            <person name="Park R."/>
            <person name="Pearson M."/>
            <person name="Quesneville H."/>
            <person name="Rouhier N."/>
            <person name="Sakthikumar S."/>
            <person name="Salamov A.A."/>
            <person name="Schmutz J."/>
            <person name="Selles B."/>
            <person name="Shapiro H."/>
            <person name="Tanguay P."/>
            <person name="Tuskan G.A."/>
            <person name="Henrissat B."/>
            <person name="Van de Peer Y."/>
            <person name="Rouze P."/>
            <person name="Ellis J.G."/>
            <person name="Dodds P.N."/>
            <person name="Schein J.E."/>
            <person name="Zhong S."/>
            <person name="Hamelin R.C."/>
            <person name="Grigoriev I.V."/>
            <person name="Szabo L.J."/>
            <person name="Martin F."/>
        </authorList>
    </citation>
    <scope>NUCLEOTIDE SEQUENCE [LARGE SCALE GENOMIC DNA]</scope>
    <source>
        <strain evidence="13">98AG31 / pathotype 3-4-7</strain>
    </source>
</reference>
<evidence type="ECO:0000256" key="5">
    <source>
        <dbReference type="ARBA" id="ARBA00022989"/>
    </source>
</evidence>
<evidence type="ECO:0000256" key="7">
    <source>
        <dbReference type="ARBA" id="ARBA00049119"/>
    </source>
</evidence>
<dbReference type="PROSITE" id="PS50850">
    <property type="entry name" value="MFS"/>
    <property type="match status" value="1"/>
</dbReference>
<dbReference type="NCBIfam" id="TIGR00879">
    <property type="entry name" value="SP"/>
    <property type="match status" value="1"/>
</dbReference>
<feature type="transmembrane region" description="Helical" evidence="10">
    <location>
        <begin position="74"/>
        <end position="96"/>
    </location>
</feature>
<organism evidence="13">
    <name type="scientific">Melampsora larici-populina (strain 98AG31 / pathotype 3-4-7)</name>
    <name type="common">Poplar leaf rust fungus</name>
    <dbReference type="NCBI Taxonomy" id="747676"/>
    <lineage>
        <taxon>Eukaryota</taxon>
        <taxon>Fungi</taxon>
        <taxon>Dikarya</taxon>
        <taxon>Basidiomycota</taxon>
        <taxon>Pucciniomycotina</taxon>
        <taxon>Pucciniomycetes</taxon>
        <taxon>Pucciniales</taxon>
        <taxon>Melampsoraceae</taxon>
        <taxon>Melampsora</taxon>
    </lineage>
</organism>
<feature type="transmembrane region" description="Helical" evidence="10">
    <location>
        <begin position="421"/>
        <end position="444"/>
    </location>
</feature>
<dbReference type="GO" id="GO:0016020">
    <property type="term" value="C:membrane"/>
    <property type="evidence" value="ECO:0007669"/>
    <property type="project" value="UniProtKB-SubCell"/>
</dbReference>
<dbReference type="FunFam" id="1.20.1250.20:FF:000061">
    <property type="entry name" value="MFS sugar transporter"/>
    <property type="match status" value="1"/>
</dbReference>
<gene>
    <name evidence="12" type="ORF">MELLADRAFT_40556</name>
</gene>
<comment type="subcellular location">
    <subcellularLocation>
        <location evidence="1">Membrane</location>
        <topology evidence="1">Multi-pass membrane protein</topology>
    </subcellularLocation>
</comment>
<evidence type="ECO:0000313" key="12">
    <source>
        <dbReference type="EMBL" id="EGF98912.1"/>
    </source>
</evidence>
<comment type="catalytic activity">
    <reaction evidence="7">
        <text>myo-inositol(out) + H(+)(out) = myo-inositol(in) + H(+)(in)</text>
        <dbReference type="Rhea" id="RHEA:60364"/>
        <dbReference type="ChEBI" id="CHEBI:15378"/>
        <dbReference type="ChEBI" id="CHEBI:17268"/>
    </reaction>
</comment>
<dbReference type="SUPFAM" id="SSF103473">
    <property type="entry name" value="MFS general substrate transporter"/>
    <property type="match status" value="1"/>
</dbReference>
<dbReference type="RefSeq" id="XP_007417809.1">
    <property type="nucleotide sequence ID" value="XM_007417747.1"/>
</dbReference>
<dbReference type="InterPro" id="IPR050360">
    <property type="entry name" value="MFS_Sugar_Transporters"/>
</dbReference>
<feature type="transmembrane region" description="Helical" evidence="10">
    <location>
        <begin position="350"/>
        <end position="372"/>
    </location>
</feature>
<feature type="transmembrane region" description="Helical" evidence="10">
    <location>
        <begin position="105"/>
        <end position="124"/>
    </location>
</feature>
<feature type="transmembrane region" description="Helical" evidence="10">
    <location>
        <begin position="283"/>
        <end position="306"/>
    </location>
</feature>
<evidence type="ECO:0000313" key="13">
    <source>
        <dbReference type="Proteomes" id="UP000001072"/>
    </source>
</evidence>
<dbReference type="PANTHER" id="PTHR48022">
    <property type="entry name" value="PLASTIDIC GLUCOSE TRANSPORTER 4"/>
    <property type="match status" value="1"/>
</dbReference>
<feature type="transmembrane region" description="Helical" evidence="10">
    <location>
        <begin position="199"/>
        <end position="216"/>
    </location>
</feature>
<protein>
    <recommendedName>
        <fullName evidence="11">Major facilitator superfamily (MFS) profile domain-containing protein</fullName>
    </recommendedName>
</protein>
<dbReference type="EMBL" id="GL883167">
    <property type="protein sequence ID" value="EGF98912.1"/>
    <property type="molecule type" value="Genomic_DNA"/>
</dbReference>
<dbReference type="KEGG" id="mlr:MELLADRAFT_40556"/>
<keyword evidence="3 8" id="KW-0813">Transport</keyword>
<dbReference type="eggNOG" id="KOG0254">
    <property type="taxonomic scope" value="Eukaryota"/>
</dbReference>
<evidence type="ECO:0000256" key="10">
    <source>
        <dbReference type="SAM" id="Phobius"/>
    </source>
</evidence>
<feature type="region of interest" description="Disordered" evidence="9">
    <location>
        <begin position="506"/>
        <end position="533"/>
    </location>
</feature>
<comment type="similarity">
    <text evidence="2 8">Belongs to the major facilitator superfamily. Sugar transporter (TC 2.A.1.1) family.</text>
</comment>
<evidence type="ECO:0000256" key="3">
    <source>
        <dbReference type="ARBA" id="ARBA00022448"/>
    </source>
</evidence>
<dbReference type="Proteomes" id="UP000001072">
    <property type="component" value="Unassembled WGS sequence"/>
</dbReference>